<accession>A0A4Q6XE59</accession>
<evidence type="ECO:0000313" key="3">
    <source>
        <dbReference type="Proteomes" id="UP000292855"/>
    </source>
</evidence>
<evidence type="ECO:0000256" key="1">
    <source>
        <dbReference type="SAM" id="Phobius"/>
    </source>
</evidence>
<feature type="transmembrane region" description="Helical" evidence="1">
    <location>
        <begin position="71"/>
        <end position="96"/>
    </location>
</feature>
<protein>
    <submittedName>
        <fullName evidence="2">Uncharacterized protein</fullName>
    </submittedName>
</protein>
<proteinExistence type="predicted"/>
<feature type="transmembrane region" description="Helical" evidence="1">
    <location>
        <begin position="12"/>
        <end position="31"/>
    </location>
</feature>
<dbReference type="EMBL" id="SGIT01000005">
    <property type="protein sequence ID" value="RZF58100.1"/>
    <property type="molecule type" value="Genomic_DNA"/>
</dbReference>
<keyword evidence="1" id="KW-0472">Membrane</keyword>
<reference evidence="2 3" key="1">
    <citation type="submission" date="2019-02" db="EMBL/GenBank/DDBJ databases">
        <authorList>
            <person name="Li Y."/>
        </authorList>
    </citation>
    <scope>NUCLEOTIDE SEQUENCE [LARGE SCALE GENOMIC DNA]</scope>
    <source>
        <strain evidence="2 3">30C10-4-7</strain>
    </source>
</reference>
<organism evidence="2 3">
    <name type="scientific">Sphingobacterium corticibacterium</name>
    <dbReference type="NCBI Taxonomy" id="2484746"/>
    <lineage>
        <taxon>Bacteria</taxon>
        <taxon>Pseudomonadati</taxon>
        <taxon>Bacteroidota</taxon>
        <taxon>Sphingobacteriia</taxon>
        <taxon>Sphingobacteriales</taxon>
        <taxon>Sphingobacteriaceae</taxon>
        <taxon>Sphingobacterium</taxon>
    </lineage>
</organism>
<evidence type="ECO:0000313" key="2">
    <source>
        <dbReference type="EMBL" id="RZF58100.1"/>
    </source>
</evidence>
<keyword evidence="1" id="KW-0812">Transmembrane</keyword>
<keyword evidence="3" id="KW-1185">Reference proteome</keyword>
<sequence length="104" mass="11744">MIWNNKRPVSNRYNGMVFFIISHVNGTWLRANIRRLHGTGHQCATIGAEVIMALSYSLADIKKMIAYMDNKYALVLDVVVSGITGLANTTGLYLGIFRMPVRRR</sequence>
<comment type="caution">
    <text evidence="2">The sequence shown here is derived from an EMBL/GenBank/DDBJ whole genome shotgun (WGS) entry which is preliminary data.</text>
</comment>
<keyword evidence="1" id="KW-1133">Transmembrane helix</keyword>
<name>A0A4Q6XE59_9SPHI</name>
<dbReference type="Proteomes" id="UP000292855">
    <property type="component" value="Unassembled WGS sequence"/>
</dbReference>
<dbReference type="AlphaFoldDB" id="A0A4Q6XE59"/>
<gene>
    <name evidence="2" type="ORF">EWE74_18775</name>
</gene>